<reference evidence="1 2" key="1">
    <citation type="journal article" date="2014" name="Appl. Microbiol. Biotechnol.">
        <title>Transformable facultative thermophile Geobacillus stearothermophilus NUB3621 as a host strain for metabolic engineering.</title>
        <authorList>
            <person name="Blanchard K."/>
            <person name="Robic S."/>
            <person name="Matsumura I."/>
        </authorList>
    </citation>
    <scope>NUCLEOTIDE SEQUENCE [LARGE SCALE GENOMIC DNA]</scope>
    <source>
        <strain evidence="1 2">NUB3621</strain>
    </source>
</reference>
<protein>
    <recommendedName>
        <fullName evidence="3">Spore coat protein</fullName>
    </recommendedName>
</protein>
<gene>
    <name evidence="1" type="ORF">H839_11344</name>
</gene>
<accession>A0ABC9VC55</accession>
<dbReference type="Pfam" id="PF14179">
    <property type="entry name" value="YppG"/>
    <property type="match status" value="1"/>
</dbReference>
<organism evidence="1 2">
    <name type="scientific">Parageobacillus genomosp. 1</name>
    <dbReference type="NCBI Taxonomy" id="1295642"/>
    <lineage>
        <taxon>Bacteria</taxon>
        <taxon>Bacillati</taxon>
        <taxon>Bacillota</taxon>
        <taxon>Bacilli</taxon>
        <taxon>Bacillales</taxon>
        <taxon>Anoxybacillaceae</taxon>
        <taxon>Parageobacillus</taxon>
    </lineage>
</organism>
<evidence type="ECO:0000313" key="1">
    <source>
        <dbReference type="EMBL" id="EZP75864.1"/>
    </source>
</evidence>
<dbReference type="EMBL" id="AOTZ01000006">
    <property type="protein sequence ID" value="EZP75864.1"/>
    <property type="molecule type" value="Genomic_DNA"/>
</dbReference>
<dbReference type="AlphaFoldDB" id="A0ABC9VC55"/>
<dbReference type="InterPro" id="IPR025555">
    <property type="entry name" value="YppG"/>
</dbReference>
<comment type="caution">
    <text evidence="1">The sequence shown here is derived from an EMBL/GenBank/DDBJ whole genome shotgun (WGS) entry which is preliminary data.</text>
</comment>
<keyword evidence="2" id="KW-1185">Reference proteome</keyword>
<evidence type="ECO:0000313" key="2">
    <source>
        <dbReference type="Proteomes" id="UP000023566"/>
    </source>
</evidence>
<name>A0ABC9VC55_9BACL</name>
<proteinExistence type="predicted"/>
<sequence length="115" mass="12880">MYRYPRPFSTPFSAPAPYHHVWHPYQPYSYAPSLPIHWPVPHQGHPAAASYPTPYPKPGPLLAAQPPGIQSLMAHFKKPDGTYDINKMMNTIGQMVNTVNQVNGVLKGLISTFKK</sequence>
<dbReference type="Proteomes" id="UP000023566">
    <property type="component" value="Chromosome"/>
</dbReference>
<evidence type="ECO:0008006" key="3">
    <source>
        <dbReference type="Google" id="ProtNLM"/>
    </source>
</evidence>
<dbReference type="RefSeq" id="WP_043905222.1">
    <property type="nucleotide sequence ID" value="NZ_CM002692.1"/>
</dbReference>